<sequence length="339" mass="38882">MTSNLTLLHGDCLTELTKLPDNSVDLIVTDPPYFQVKPDAWDNQWPDVESFLAWLDSVSAELWRVLKPAGTLYLFCGPKLAADTELLLRSRFNILNHIVWAKPSGPWNRTRKSELRSYFRATERIIMCEHYGAEGFAKGRSGYYEKCKALRQHVFAPLINYFQEERARAGVSNKEINQATGTQMASHWFTASQWQLPNAEQYQKLQALFTKKALERDYDTLETEFVALQRQYQGLAQEFDDLKAQYQHLRRPFRVSKDVPFTDVWHYPAVPYYPGKHPCEKPAAMLEHIINASSRPGDVVLDCFMGSGSTGKACKALGRHFIGVELNEDLLNRIRTTLT</sequence>
<dbReference type="EC" id="2.1.1.-" evidence="5"/>
<dbReference type="PROSITE" id="PS00092">
    <property type="entry name" value="N6_MTASE"/>
    <property type="match status" value="1"/>
</dbReference>
<name>A0ABQ1T2B3_9GAMM</name>
<dbReference type="GO" id="GO:0032259">
    <property type="term" value="P:methylation"/>
    <property type="evidence" value="ECO:0007669"/>
    <property type="project" value="UniProtKB-KW"/>
</dbReference>
<accession>A0ABQ1T2B3</accession>
<feature type="domain" description="DNA methylase N-4/N-6" evidence="7">
    <location>
        <begin position="24"/>
        <end position="332"/>
    </location>
</feature>
<evidence type="ECO:0000313" key="8">
    <source>
        <dbReference type="EMBL" id="GGE76077.1"/>
    </source>
</evidence>
<evidence type="ECO:0000256" key="3">
    <source>
        <dbReference type="ARBA" id="ARBA00022679"/>
    </source>
</evidence>
<protein>
    <recommendedName>
        <fullName evidence="5">Methyltransferase</fullName>
        <ecNumber evidence="5">2.1.1.-</ecNumber>
    </recommendedName>
</protein>
<dbReference type="RefSeq" id="WP_229671895.1">
    <property type="nucleotide sequence ID" value="NZ_BMKO01000003.1"/>
</dbReference>
<keyword evidence="4" id="KW-0949">S-adenosyl-L-methionine</keyword>
<evidence type="ECO:0000259" key="7">
    <source>
        <dbReference type="Pfam" id="PF01555"/>
    </source>
</evidence>
<evidence type="ECO:0000313" key="9">
    <source>
        <dbReference type="Proteomes" id="UP000606498"/>
    </source>
</evidence>
<proteinExistence type="inferred from homology"/>
<keyword evidence="3" id="KW-0808">Transferase</keyword>
<comment type="similarity">
    <text evidence="1 5">Belongs to the N(4)/N(6)-methyltransferase family.</text>
</comment>
<dbReference type="GO" id="GO:0008168">
    <property type="term" value="F:methyltransferase activity"/>
    <property type="evidence" value="ECO:0007669"/>
    <property type="project" value="UniProtKB-KW"/>
</dbReference>
<dbReference type="InterPro" id="IPR001091">
    <property type="entry name" value="RM_Methyltransferase"/>
</dbReference>
<evidence type="ECO:0000256" key="1">
    <source>
        <dbReference type="ARBA" id="ARBA00006594"/>
    </source>
</evidence>
<dbReference type="InterPro" id="IPR002941">
    <property type="entry name" value="DNA_methylase_N4/N6"/>
</dbReference>
<gene>
    <name evidence="8" type="ORF">GCM10011520_15790</name>
</gene>
<evidence type="ECO:0000256" key="6">
    <source>
        <dbReference type="SAM" id="Coils"/>
    </source>
</evidence>
<keyword evidence="9" id="KW-1185">Reference proteome</keyword>
<keyword evidence="2 8" id="KW-0489">Methyltransferase</keyword>
<dbReference type="InterPro" id="IPR002052">
    <property type="entry name" value="DNA_methylase_N6_adenine_CS"/>
</dbReference>
<keyword evidence="6" id="KW-0175">Coiled coil</keyword>
<dbReference type="Pfam" id="PF01555">
    <property type="entry name" value="N6_N4_Mtase"/>
    <property type="match status" value="1"/>
</dbReference>
<feature type="coiled-coil region" evidence="6">
    <location>
        <begin position="211"/>
        <end position="245"/>
    </location>
</feature>
<dbReference type="CDD" id="cd02440">
    <property type="entry name" value="AdoMet_MTases"/>
    <property type="match status" value="1"/>
</dbReference>
<dbReference type="Proteomes" id="UP000606498">
    <property type="component" value="Unassembled WGS sequence"/>
</dbReference>
<dbReference type="EMBL" id="BMKO01000003">
    <property type="protein sequence ID" value="GGE76077.1"/>
    <property type="molecule type" value="Genomic_DNA"/>
</dbReference>
<dbReference type="Gene3D" id="3.40.50.150">
    <property type="entry name" value="Vaccinia Virus protein VP39"/>
    <property type="match status" value="1"/>
</dbReference>
<reference evidence="9" key="1">
    <citation type="journal article" date="2019" name="Int. J. Syst. Evol. Microbiol.">
        <title>The Global Catalogue of Microorganisms (GCM) 10K type strain sequencing project: providing services to taxonomists for standard genome sequencing and annotation.</title>
        <authorList>
            <consortium name="The Broad Institute Genomics Platform"/>
            <consortium name="The Broad Institute Genome Sequencing Center for Infectious Disease"/>
            <person name="Wu L."/>
            <person name="Ma J."/>
        </authorList>
    </citation>
    <scope>NUCLEOTIDE SEQUENCE [LARGE SCALE GENOMIC DNA]</scope>
    <source>
        <strain evidence="9">CGMCC 1.16033</strain>
    </source>
</reference>
<evidence type="ECO:0000256" key="5">
    <source>
        <dbReference type="RuleBase" id="RU362026"/>
    </source>
</evidence>
<comment type="caution">
    <text evidence="8">The sequence shown here is derived from an EMBL/GenBank/DDBJ whole genome shotgun (WGS) entry which is preliminary data.</text>
</comment>
<evidence type="ECO:0000256" key="2">
    <source>
        <dbReference type="ARBA" id="ARBA00022603"/>
    </source>
</evidence>
<dbReference type="SUPFAM" id="SSF53335">
    <property type="entry name" value="S-adenosyl-L-methionine-dependent methyltransferases"/>
    <property type="match status" value="1"/>
</dbReference>
<dbReference type="PRINTS" id="PR00508">
    <property type="entry name" value="S21N4MTFRASE"/>
</dbReference>
<evidence type="ECO:0000256" key="4">
    <source>
        <dbReference type="ARBA" id="ARBA00022691"/>
    </source>
</evidence>
<dbReference type="InterPro" id="IPR029063">
    <property type="entry name" value="SAM-dependent_MTases_sf"/>
</dbReference>
<organism evidence="8 9">
    <name type="scientific">Shewanella carassii</name>
    <dbReference type="NCBI Taxonomy" id="1987584"/>
    <lineage>
        <taxon>Bacteria</taxon>
        <taxon>Pseudomonadati</taxon>
        <taxon>Pseudomonadota</taxon>
        <taxon>Gammaproteobacteria</taxon>
        <taxon>Alteromonadales</taxon>
        <taxon>Shewanellaceae</taxon>
        <taxon>Shewanella</taxon>
    </lineage>
</organism>